<dbReference type="EMBL" id="FOSX01000247">
    <property type="protein sequence ID" value="SFL68493.1"/>
    <property type="molecule type" value="Genomic_DNA"/>
</dbReference>
<gene>
    <name evidence="1" type="ORF">SAMN04244574_04869</name>
</gene>
<proteinExistence type="predicted"/>
<evidence type="ECO:0000313" key="1">
    <source>
        <dbReference type="EMBL" id="SFL68493.1"/>
    </source>
</evidence>
<organism evidence="1 2">
    <name type="scientific">Azotobacter beijerinckii</name>
    <dbReference type="NCBI Taxonomy" id="170623"/>
    <lineage>
        <taxon>Bacteria</taxon>
        <taxon>Pseudomonadati</taxon>
        <taxon>Pseudomonadota</taxon>
        <taxon>Gammaproteobacteria</taxon>
        <taxon>Pseudomonadales</taxon>
        <taxon>Pseudomonadaceae</taxon>
        <taxon>Azotobacter</taxon>
    </lineage>
</organism>
<protein>
    <submittedName>
        <fullName evidence="1">Uncharacterized protein</fullName>
    </submittedName>
</protein>
<reference evidence="1 2" key="1">
    <citation type="submission" date="2016-10" db="EMBL/GenBank/DDBJ databases">
        <authorList>
            <person name="de Groot N.N."/>
        </authorList>
    </citation>
    <scope>NUCLEOTIDE SEQUENCE [LARGE SCALE GENOMIC DNA]</scope>
    <source>
        <strain evidence="1 2">DSM 381</strain>
    </source>
</reference>
<evidence type="ECO:0000313" key="2">
    <source>
        <dbReference type="Proteomes" id="UP000199579"/>
    </source>
</evidence>
<dbReference type="RefSeq" id="WP_090945083.1">
    <property type="nucleotide sequence ID" value="NZ_FOSX01000247.1"/>
</dbReference>
<name>A0A1I4JQJ6_9GAMM</name>
<accession>A0A1I4JQJ6</accession>
<sequence>MGFHVSWIASRGKPAHQIFEEIGLREAPRKEQFPQSEVTSVLLPSGWLIVFFNDSWPEELEGENLERLSEGAELMAFVAEEGTMFSLSLGYVDGEHVWTITHDSNQGLEHLEVEGEPPSEFAAIRDRLARSLEEDQDPCDYLFDAPPELSKAVTGFRHDKRIQGIEGDAFTVLERT</sequence>
<dbReference type="AlphaFoldDB" id="A0A1I4JQJ6"/>
<dbReference type="Proteomes" id="UP000199579">
    <property type="component" value="Unassembled WGS sequence"/>
</dbReference>